<keyword evidence="2" id="KW-1185">Reference proteome</keyword>
<dbReference type="Gene3D" id="3.90.1720.10">
    <property type="entry name" value="endopeptidase domain like (from Nostoc punctiforme)"/>
    <property type="match status" value="1"/>
</dbReference>
<sequence length="265" mass="29811">MSRTHRLGLFIVVGIALSLFIPTIPVQASSVTEHELINEIVRTNPGTTEHMVIESADKIAERTGKTREETLQDIVKEIRQNARYRDETLAEIRLLQTKSNANNESVQLPTSYNKGDMFLTPASTLGVEHGHIGIYGGYNWIVEAQGPGKLSRWAWNCEVVVQKGTVLMETTCTQDQQNAAADYAYFNLVDRPYNLYFWDNKNLDSYDLNCSQLVWIAYMKGAGVDLDGNGGSGVFPYDIKESTYTKVNWVVETAPDSCKRKDPYQ</sequence>
<dbReference type="InterPro" id="IPR038765">
    <property type="entry name" value="Papain-like_cys_pep_sf"/>
</dbReference>
<gene>
    <name evidence="1" type="ORF">HMPREF0091_11169</name>
</gene>
<comment type="caution">
    <text evidence="1">The sequence shown here is derived from an EMBL/GenBank/DDBJ whole genome shotgun (WGS) entry which is preliminary data.</text>
</comment>
<protein>
    <recommendedName>
        <fullName evidence="3">Permuted papain-like amidase enzyme, YaeF/YiiX, C92 family</fullName>
    </recommendedName>
</protein>
<name>F1T6M3_9ACTN</name>
<evidence type="ECO:0000313" key="1">
    <source>
        <dbReference type="EMBL" id="EGF22843.1"/>
    </source>
</evidence>
<organism evidence="1 2">
    <name type="scientific">Fannyhessea vaginae DSM 15829</name>
    <dbReference type="NCBI Taxonomy" id="525256"/>
    <lineage>
        <taxon>Bacteria</taxon>
        <taxon>Bacillati</taxon>
        <taxon>Actinomycetota</taxon>
        <taxon>Coriobacteriia</taxon>
        <taxon>Coriobacteriales</taxon>
        <taxon>Atopobiaceae</taxon>
        <taxon>Fannyhessea</taxon>
    </lineage>
</organism>
<dbReference type="OrthoDB" id="2751008at2"/>
<dbReference type="RefSeq" id="WP_006303379.1">
    <property type="nucleotide sequence ID" value="NZ_ACGK02000004.1"/>
</dbReference>
<dbReference type="EMBL" id="ACGK02000004">
    <property type="protein sequence ID" value="EGF22843.1"/>
    <property type="molecule type" value="Genomic_DNA"/>
</dbReference>
<evidence type="ECO:0000313" key="2">
    <source>
        <dbReference type="Proteomes" id="UP000005947"/>
    </source>
</evidence>
<dbReference type="eggNOG" id="COG3863">
    <property type="taxonomic scope" value="Bacteria"/>
</dbReference>
<dbReference type="GeneID" id="93210802"/>
<dbReference type="SUPFAM" id="SSF54001">
    <property type="entry name" value="Cysteine proteinases"/>
    <property type="match status" value="1"/>
</dbReference>
<accession>F1T6M3</accession>
<proteinExistence type="predicted"/>
<reference evidence="1 2" key="1">
    <citation type="submission" date="2011-02" db="EMBL/GenBank/DDBJ databases">
        <authorList>
            <person name="Muzny D."/>
            <person name="Qin X."/>
            <person name="Buhay C."/>
            <person name="Dugan-Rocha S."/>
            <person name="Ding Y."/>
            <person name="Chen G."/>
            <person name="Hawes A."/>
            <person name="Holder M."/>
            <person name="Jhangiani S."/>
            <person name="Johnson A."/>
            <person name="Khan Z."/>
            <person name="Li Z."/>
            <person name="Liu W."/>
            <person name="Liu X."/>
            <person name="Perez L."/>
            <person name="Shen H."/>
            <person name="Wang Q."/>
            <person name="Watt J."/>
            <person name="Xi L."/>
            <person name="Xin Y."/>
            <person name="Zhou J."/>
            <person name="Deng J."/>
            <person name="Jiang H."/>
            <person name="Liu Y."/>
            <person name="Qu J."/>
            <person name="Song X.-Z."/>
            <person name="Zhang L."/>
            <person name="Villasana D."/>
            <person name="Johnson A."/>
            <person name="Liu J."/>
            <person name="Liyanage D."/>
            <person name="Lorensuhewa L."/>
            <person name="Robinson T."/>
            <person name="Song A."/>
            <person name="Song B.-B."/>
            <person name="Dinh H."/>
            <person name="Thornton R."/>
            <person name="Coyle M."/>
            <person name="Francisco L."/>
            <person name="Jackson L."/>
            <person name="Javaid M."/>
            <person name="Korchina V."/>
            <person name="Kovar C."/>
            <person name="Mata R."/>
            <person name="Mathew T."/>
            <person name="Ngo R."/>
            <person name="Nguyen L."/>
            <person name="Nguyen N."/>
            <person name="Okwuonu G."/>
            <person name="Ongeri F."/>
            <person name="Pham C."/>
            <person name="Simmons D."/>
            <person name="Wilczek-Boney K."/>
            <person name="Hale W."/>
            <person name="Jakkamsetti A."/>
            <person name="Pham P."/>
            <person name="Ruth R."/>
            <person name="San Lucas F."/>
            <person name="Warren J."/>
            <person name="Zhang J."/>
            <person name="Zhao Z."/>
            <person name="Zhou C."/>
            <person name="Zhu D."/>
            <person name="Lee S."/>
            <person name="Bess C."/>
            <person name="Blankenburg K."/>
            <person name="Forbes L."/>
            <person name="Fu Q."/>
            <person name="Gubbala S."/>
            <person name="Hirani K."/>
            <person name="Jayaseelan J.C."/>
            <person name="Lara F."/>
            <person name="Munidasa M."/>
            <person name="Palculict T."/>
            <person name="Patil S."/>
            <person name="Pu L.-L."/>
            <person name="Saada N."/>
            <person name="Tang L."/>
            <person name="Weissenberger G."/>
            <person name="Zhu Y."/>
            <person name="Hemphill L."/>
            <person name="Shang Y."/>
            <person name="Youmans B."/>
            <person name="Ayvaz T."/>
            <person name="Ross M."/>
            <person name="Santibanez J."/>
            <person name="Aqrawi P."/>
            <person name="Gross S."/>
            <person name="Joshi V."/>
            <person name="Fowler G."/>
            <person name="Nazareth L."/>
            <person name="Reid J."/>
            <person name="Worley K."/>
            <person name="Petrosino J."/>
            <person name="Highlander S."/>
            <person name="Gibbs R."/>
        </authorList>
    </citation>
    <scope>NUCLEOTIDE SEQUENCE [LARGE SCALE GENOMIC DNA]</scope>
    <source>
        <strain evidence="1 2">DSM 15829</strain>
    </source>
</reference>
<dbReference type="AlphaFoldDB" id="F1T6M3"/>
<dbReference type="Proteomes" id="UP000005947">
    <property type="component" value="Unassembled WGS sequence"/>
</dbReference>
<evidence type="ECO:0008006" key="3">
    <source>
        <dbReference type="Google" id="ProtNLM"/>
    </source>
</evidence>